<feature type="chain" id="PRO_5047282340" description="NodB homology domain-containing protein" evidence="2">
    <location>
        <begin position="32"/>
        <end position="305"/>
    </location>
</feature>
<protein>
    <recommendedName>
        <fullName evidence="3">NodB homology domain-containing protein</fullName>
    </recommendedName>
</protein>
<proteinExistence type="predicted"/>
<feature type="domain" description="NodB homology" evidence="3">
    <location>
        <begin position="70"/>
        <end position="305"/>
    </location>
</feature>
<dbReference type="PANTHER" id="PTHR34216:SF11">
    <property type="entry name" value="CHITOOLIGOSACCHARIDE DEACETYLASE"/>
    <property type="match status" value="1"/>
</dbReference>
<dbReference type="InterPro" id="IPR002509">
    <property type="entry name" value="NODB_dom"/>
</dbReference>
<dbReference type="InterPro" id="IPR051398">
    <property type="entry name" value="Polysacch_Deacetylase"/>
</dbReference>
<accession>A0ABQ4FXV4</accession>
<keyword evidence="5" id="KW-1185">Reference proteome</keyword>
<keyword evidence="1 2" id="KW-0732">Signal</keyword>
<reference evidence="4 5" key="1">
    <citation type="submission" date="2021-01" db="EMBL/GenBank/DDBJ databases">
        <title>Whole genome shotgun sequence of Microbispora corallina NBRC 16416.</title>
        <authorList>
            <person name="Komaki H."/>
            <person name="Tamura T."/>
        </authorList>
    </citation>
    <scope>NUCLEOTIDE SEQUENCE [LARGE SCALE GENOMIC DNA]</scope>
    <source>
        <strain evidence="4 5">NBRC 16416</strain>
    </source>
</reference>
<name>A0ABQ4FXV4_9ACTN</name>
<evidence type="ECO:0000256" key="2">
    <source>
        <dbReference type="SAM" id="SignalP"/>
    </source>
</evidence>
<dbReference type="InterPro" id="IPR011330">
    <property type="entry name" value="Glyco_hydro/deAcase_b/a-brl"/>
</dbReference>
<sequence length="305" mass="32641">MPPMTLLKSLVPICAAAATLAAGLMTPAAQASARDASAVSAGARAASIRAEAGRARPAQAAPKKKAVRRPTVVLTFDDGTADHAKVAKMLSARGLKGTFYINSARFGLPGYLSLTDAKAIAKAGHEIGGHTLHHVHLPLQPEDVQQAEICDDRRTLLDLGFKVRSFAYPFGEYDESSRRIAMSCGYTTARGVYGLRRPVGCNTCPLTEKLPPAHPDFVRTTSLTGMARTARNFEGFVTRAKGRDGLLIFVFHHIRDHATDAYSTRPKELTAFLDWVAKQKKAGTIVVKPLGDAIGGPVRPFPADA</sequence>
<gene>
    <name evidence="4" type="ORF">Mco01_26290</name>
</gene>
<evidence type="ECO:0000259" key="3">
    <source>
        <dbReference type="PROSITE" id="PS51677"/>
    </source>
</evidence>
<evidence type="ECO:0000256" key="1">
    <source>
        <dbReference type="ARBA" id="ARBA00022729"/>
    </source>
</evidence>
<dbReference type="SUPFAM" id="SSF88713">
    <property type="entry name" value="Glycoside hydrolase/deacetylase"/>
    <property type="match status" value="1"/>
</dbReference>
<dbReference type="Proteomes" id="UP000603904">
    <property type="component" value="Unassembled WGS sequence"/>
</dbReference>
<dbReference type="Gene3D" id="3.20.20.370">
    <property type="entry name" value="Glycoside hydrolase/deacetylase"/>
    <property type="match status" value="1"/>
</dbReference>
<dbReference type="EMBL" id="BOOC01000009">
    <property type="protein sequence ID" value="GIH39629.1"/>
    <property type="molecule type" value="Genomic_DNA"/>
</dbReference>
<dbReference type="CDD" id="cd10967">
    <property type="entry name" value="CE4_GLA_like_6s"/>
    <property type="match status" value="1"/>
</dbReference>
<comment type="caution">
    <text evidence="4">The sequence shown here is derived from an EMBL/GenBank/DDBJ whole genome shotgun (WGS) entry which is preliminary data.</text>
</comment>
<organism evidence="4 5">
    <name type="scientific">Microbispora corallina</name>
    <dbReference type="NCBI Taxonomy" id="83302"/>
    <lineage>
        <taxon>Bacteria</taxon>
        <taxon>Bacillati</taxon>
        <taxon>Actinomycetota</taxon>
        <taxon>Actinomycetes</taxon>
        <taxon>Streptosporangiales</taxon>
        <taxon>Streptosporangiaceae</taxon>
        <taxon>Microbispora</taxon>
    </lineage>
</organism>
<dbReference type="PROSITE" id="PS51677">
    <property type="entry name" value="NODB"/>
    <property type="match status" value="1"/>
</dbReference>
<dbReference type="RefSeq" id="WP_204057136.1">
    <property type="nucleotide sequence ID" value="NZ_BAAAGP010000004.1"/>
</dbReference>
<evidence type="ECO:0000313" key="5">
    <source>
        <dbReference type="Proteomes" id="UP000603904"/>
    </source>
</evidence>
<dbReference type="Pfam" id="PF01522">
    <property type="entry name" value="Polysacc_deac_1"/>
    <property type="match status" value="1"/>
</dbReference>
<evidence type="ECO:0000313" key="4">
    <source>
        <dbReference type="EMBL" id="GIH39629.1"/>
    </source>
</evidence>
<dbReference type="PANTHER" id="PTHR34216">
    <property type="match status" value="1"/>
</dbReference>
<feature type="signal peptide" evidence="2">
    <location>
        <begin position="1"/>
        <end position="31"/>
    </location>
</feature>